<comment type="caution">
    <text evidence="2">The sequence shown here is derived from an EMBL/GenBank/DDBJ whole genome shotgun (WGS) entry which is preliminary data.</text>
</comment>
<dbReference type="PANTHER" id="PTHR43236">
    <property type="entry name" value="ANTITOXIN HIGA1"/>
    <property type="match status" value="1"/>
</dbReference>
<gene>
    <name evidence="2" type="ORF">CWE25_13085</name>
</gene>
<evidence type="ECO:0000259" key="1">
    <source>
        <dbReference type="Pfam" id="PF06114"/>
    </source>
</evidence>
<dbReference type="GO" id="GO:0003677">
    <property type="term" value="F:DNA binding"/>
    <property type="evidence" value="ECO:0007669"/>
    <property type="project" value="InterPro"/>
</dbReference>
<evidence type="ECO:0000313" key="2">
    <source>
        <dbReference type="EMBL" id="RUO48910.1"/>
    </source>
</evidence>
<protein>
    <submittedName>
        <fullName evidence="2">Peptidase</fullName>
    </submittedName>
</protein>
<proteinExistence type="predicted"/>
<dbReference type="EMBL" id="PIPV01000020">
    <property type="protein sequence ID" value="RUO48910.1"/>
    <property type="molecule type" value="Genomic_DNA"/>
</dbReference>
<name>A0A432XJM7_9GAMM</name>
<dbReference type="InterPro" id="IPR010982">
    <property type="entry name" value="Lambda_DNA-bd_dom_sf"/>
</dbReference>
<dbReference type="Gene3D" id="1.10.10.2910">
    <property type="match status" value="1"/>
</dbReference>
<evidence type="ECO:0000313" key="3">
    <source>
        <dbReference type="Proteomes" id="UP000287330"/>
    </source>
</evidence>
<accession>A0A432XJM7</accession>
<dbReference type="Pfam" id="PF06114">
    <property type="entry name" value="Peptidase_M78"/>
    <property type="match status" value="1"/>
</dbReference>
<dbReference type="PANTHER" id="PTHR43236:SF2">
    <property type="entry name" value="BLL0069 PROTEIN"/>
    <property type="match status" value="1"/>
</dbReference>
<dbReference type="Proteomes" id="UP000287330">
    <property type="component" value="Unassembled WGS sequence"/>
</dbReference>
<reference evidence="3" key="1">
    <citation type="journal article" date="2018" name="Front. Microbiol.">
        <title>Genome-Based Analysis Reveals the Taxonomy and Diversity of the Family Idiomarinaceae.</title>
        <authorList>
            <person name="Liu Y."/>
            <person name="Lai Q."/>
            <person name="Shao Z."/>
        </authorList>
    </citation>
    <scope>NUCLEOTIDE SEQUENCE [LARGE SCALE GENOMIC DNA]</scope>
    <source>
        <strain evidence="3">F23</strain>
    </source>
</reference>
<sequence length="285" mass="32672">MTKALINKNMLTWARERAVMDIPTFANKMNVDEDRLVSWEDGVESITFVKAMEFAKKTHVPFGYLFLSEPPVEQLPIPDLRTVDGKGVGKPSAELFDLIKLMLDRQEWYRDYLLSNLARPVICVGRATLQDSVDDVVRDIKQILDVPTYPTRGKWDDYYRELVGKIERIGVSVMRQPYIGHHTRPLNVDEFRGFALCDDYAPMIFINHADAPGPRLFTLIHELCHIWLNKPGISDGDPSNNRDEEKFCNAVAVHVSDESEHSFRFNPITHFGLNRSPVSVLSDHF</sequence>
<dbReference type="InterPro" id="IPR052345">
    <property type="entry name" value="Rad_response_metalloprotease"/>
</dbReference>
<dbReference type="AlphaFoldDB" id="A0A432XJM7"/>
<feature type="domain" description="IrrE N-terminal-like" evidence="1">
    <location>
        <begin position="179"/>
        <end position="254"/>
    </location>
</feature>
<keyword evidence="3" id="KW-1185">Reference proteome</keyword>
<dbReference type="SUPFAM" id="SSF47413">
    <property type="entry name" value="lambda repressor-like DNA-binding domains"/>
    <property type="match status" value="1"/>
</dbReference>
<dbReference type="InterPro" id="IPR010359">
    <property type="entry name" value="IrrE_HExxH"/>
</dbReference>
<organism evidence="2 3">
    <name type="scientific">Idiomarina fontislapidosi</name>
    <dbReference type="NCBI Taxonomy" id="263723"/>
    <lineage>
        <taxon>Bacteria</taxon>
        <taxon>Pseudomonadati</taxon>
        <taxon>Pseudomonadota</taxon>
        <taxon>Gammaproteobacteria</taxon>
        <taxon>Alteromonadales</taxon>
        <taxon>Idiomarinaceae</taxon>
        <taxon>Idiomarina</taxon>
    </lineage>
</organism>